<dbReference type="RefSeq" id="WP_014258359.1">
    <property type="nucleotide sequence ID" value="NC_016629.1"/>
</dbReference>
<feature type="binding site" evidence="13">
    <location>
        <begin position="225"/>
        <end position="226"/>
    </location>
    <ligand>
        <name>FMN</name>
        <dbReference type="ChEBI" id="CHEBI:58210"/>
    </ligand>
</feature>
<feature type="binding site" evidence="13">
    <location>
        <position position="170"/>
    </location>
    <ligand>
        <name>FMN</name>
        <dbReference type="ChEBI" id="CHEBI:58210"/>
    </ligand>
</feature>
<dbReference type="InterPro" id="IPR024036">
    <property type="entry name" value="tRNA-dHydroUridine_Synthase_C"/>
</dbReference>
<name>F3YTV8_DESAF</name>
<dbReference type="SUPFAM" id="SSF51395">
    <property type="entry name" value="FMN-linked oxidoreductases"/>
    <property type="match status" value="1"/>
</dbReference>
<feature type="binding site" evidence="13">
    <location>
        <position position="140"/>
    </location>
    <ligand>
        <name>FMN</name>
        <dbReference type="ChEBI" id="CHEBI:58210"/>
    </ligand>
</feature>
<dbReference type="InterPro" id="IPR035587">
    <property type="entry name" value="DUS-like_FMN-bd"/>
</dbReference>
<feature type="domain" description="DUS-like FMN-binding" evidence="14">
    <location>
        <begin position="14"/>
        <end position="308"/>
    </location>
</feature>
<evidence type="ECO:0000256" key="7">
    <source>
        <dbReference type="ARBA" id="ARBA00022884"/>
    </source>
</evidence>
<evidence type="ECO:0000256" key="9">
    <source>
        <dbReference type="ARBA" id="ARBA00048205"/>
    </source>
</evidence>
<evidence type="ECO:0000313" key="15">
    <source>
        <dbReference type="EMBL" id="EGJ48489.1"/>
    </source>
</evidence>
<dbReference type="Proteomes" id="UP000007844">
    <property type="component" value="Chromosome"/>
</dbReference>
<keyword evidence="6" id="KW-0521">NADP</keyword>
<sequence>MMHQLPFAPNTPWLAPLAGFSDLPFRLLCRELGAAVTVTEMISARGLVYDSRNTQPILATDSADSPLVAQLFGSEPKFMGQATDMLLARGFTWFDLNCGCSVPKVVKTGSGAALMKDPDLLLAVAKAMVERASPFRVGVKMRLGWNPSGENYLEVAKALEQAGVGWLTLHPRYAQQGFSGQADWAAVARLRQSVSIPVLASGDLFTAEDAVRCLQETGASGVMFARGALRDPAVFMRLQAALNGGQASVPSLAWIIRRHVQLIHEHGLPSRELLKMRTIVPRYVRHIDGCKELRQRLVMCSSWEELEHIVRDIERIEACPLV</sequence>
<dbReference type="PANTHER" id="PTHR11082">
    <property type="entry name" value="TRNA-DIHYDROURIDINE SYNTHASE"/>
    <property type="match status" value="1"/>
</dbReference>
<evidence type="ECO:0000256" key="1">
    <source>
        <dbReference type="ARBA" id="ARBA00002790"/>
    </source>
</evidence>
<evidence type="ECO:0000256" key="8">
    <source>
        <dbReference type="ARBA" id="ARBA00023002"/>
    </source>
</evidence>
<keyword evidence="4 11" id="KW-0288">FMN</keyword>
<dbReference type="eggNOG" id="COG0042">
    <property type="taxonomic scope" value="Bacteria"/>
</dbReference>
<evidence type="ECO:0000259" key="14">
    <source>
        <dbReference type="Pfam" id="PF01207"/>
    </source>
</evidence>
<dbReference type="HOGENOM" id="CLU_013299_0_3_7"/>
<comment type="catalytic activity">
    <reaction evidence="9">
        <text>a 5,6-dihydrouridine in tRNA + NADP(+) = a uridine in tRNA + NADPH + H(+)</text>
        <dbReference type="Rhea" id="RHEA:23624"/>
        <dbReference type="Rhea" id="RHEA-COMP:13339"/>
        <dbReference type="Rhea" id="RHEA-COMP:13887"/>
        <dbReference type="ChEBI" id="CHEBI:15378"/>
        <dbReference type="ChEBI" id="CHEBI:57783"/>
        <dbReference type="ChEBI" id="CHEBI:58349"/>
        <dbReference type="ChEBI" id="CHEBI:65315"/>
        <dbReference type="ChEBI" id="CHEBI:74443"/>
    </reaction>
</comment>
<keyword evidence="8 11" id="KW-0560">Oxidoreductase</keyword>
<feature type="binding site" evidence="13">
    <location>
        <position position="70"/>
    </location>
    <ligand>
        <name>FMN</name>
        <dbReference type="ChEBI" id="CHEBI:58210"/>
    </ligand>
</feature>
<dbReference type="Gene3D" id="3.20.20.70">
    <property type="entry name" value="Aldolase class I"/>
    <property type="match status" value="1"/>
</dbReference>
<dbReference type="EC" id="1.3.1.-" evidence="11"/>
<comment type="cofactor">
    <cofactor evidence="11 13">
        <name>FMN</name>
        <dbReference type="ChEBI" id="CHEBI:58210"/>
    </cofactor>
</comment>
<keyword evidence="7" id="KW-0694">RNA-binding</keyword>
<dbReference type="GO" id="GO:0000049">
    <property type="term" value="F:tRNA binding"/>
    <property type="evidence" value="ECO:0007669"/>
    <property type="project" value="UniProtKB-KW"/>
</dbReference>
<evidence type="ECO:0000256" key="13">
    <source>
        <dbReference type="PIRSR" id="PIRSR006621-2"/>
    </source>
</evidence>
<dbReference type="InterPro" id="IPR001269">
    <property type="entry name" value="DUS_fam"/>
</dbReference>
<comment type="similarity">
    <text evidence="11">Belongs to the dus family.</text>
</comment>
<dbReference type="GO" id="GO:0017150">
    <property type="term" value="F:tRNA dihydrouridine synthase activity"/>
    <property type="evidence" value="ECO:0007669"/>
    <property type="project" value="InterPro"/>
</dbReference>
<dbReference type="PANTHER" id="PTHR11082:SF25">
    <property type="entry name" value="DUS-LIKE FMN-BINDING DOMAIN-CONTAINING PROTEIN"/>
    <property type="match status" value="1"/>
</dbReference>
<evidence type="ECO:0000256" key="10">
    <source>
        <dbReference type="ARBA" id="ARBA00048802"/>
    </source>
</evidence>
<feature type="active site" description="Proton donor" evidence="12">
    <location>
        <position position="100"/>
    </location>
</feature>
<dbReference type="GO" id="GO:0050660">
    <property type="term" value="F:flavin adenine dinucleotide binding"/>
    <property type="evidence" value="ECO:0007669"/>
    <property type="project" value="InterPro"/>
</dbReference>
<dbReference type="STRING" id="690850.Desaf_0129"/>
<gene>
    <name evidence="15" type="ORF">Desaf_0129</name>
</gene>
<comment type="catalytic activity">
    <reaction evidence="10">
        <text>a 5,6-dihydrouridine in tRNA + NAD(+) = a uridine in tRNA + NADH + H(+)</text>
        <dbReference type="Rhea" id="RHEA:54452"/>
        <dbReference type="Rhea" id="RHEA-COMP:13339"/>
        <dbReference type="Rhea" id="RHEA-COMP:13887"/>
        <dbReference type="ChEBI" id="CHEBI:15378"/>
        <dbReference type="ChEBI" id="CHEBI:57540"/>
        <dbReference type="ChEBI" id="CHEBI:57945"/>
        <dbReference type="ChEBI" id="CHEBI:65315"/>
        <dbReference type="ChEBI" id="CHEBI:74443"/>
    </reaction>
</comment>
<reference evidence="15 16" key="1">
    <citation type="journal article" date="2011" name="J. Bacteriol.">
        <title>Genome sequence of the mercury-methylating and pleomorphic Desulfovibrio africanus Strain Walvis Bay.</title>
        <authorList>
            <person name="Brown S.D."/>
            <person name="Wall J.D."/>
            <person name="Kucken A.M."/>
            <person name="Gilmour C.C."/>
            <person name="Podar M."/>
            <person name="Brandt C.C."/>
            <person name="Teshima H."/>
            <person name="Detter J.C."/>
            <person name="Han C.S."/>
            <person name="Land M.L."/>
            <person name="Lucas S."/>
            <person name="Han J."/>
            <person name="Pennacchio L."/>
            <person name="Nolan M."/>
            <person name="Pitluck S."/>
            <person name="Woyke T."/>
            <person name="Goodwin L."/>
            <person name="Palumbo A.V."/>
            <person name="Elias D.A."/>
        </authorList>
    </citation>
    <scope>NUCLEOTIDE SEQUENCE [LARGE SCALE GENOMIC DNA]</scope>
    <source>
        <strain evidence="15 16">Walvis Bay</strain>
    </source>
</reference>
<dbReference type="AlphaFoldDB" id="F3YTV8"/>
<evidence type="ECO:0000256" key="3">
    <source>
        <dbReference type="ARBA" id="ARBA00022630"/>
    </source>
</evidence>
<dbReference type="Gene3D" id="1.10.1200.80">
    <property type="entry name" value="Putative flavin oxidoreducatase, domain 2"/>
    <property type="match status" value="1"/>
</dbReference>
<proteinExistence type="inferred from homology"/>
<protein>
    <recommendedName>
        <fullName evidence="11">tRNA-dihydrouridine synthase</fullName>
        <ecNumber evidence="11">1.3.1.-</ecNumber>
    </recommendedName>
</protein>
<evidence type="ECO:0000256" key="5">
    <source>
        <dbReference type="ARBA" id="ARBA00022694"/>
    </source>
</evidence>
<evidence type="ECO:0000313" key="16">
    <source>
        <dbReference type="Proteomes" id="UP000007844"/>
    </source>
</evidence>
<keyword evidence="3 11" id="KW-0285">Flavoprotein</keyword>
<evidence type="ECO:0000256" key="11">
    <source>
        <dbReference type="PIRNR" id="PIRNR006621"/>
    </source>
</evidence>
<dbReference type="Pfam" id="PF01207">
    <property type="entry name" value="Dus"/>
    <property type="match status" value="1"/>
</dbReference>
<dbReference type="KEGG" id="daf:Desaf_0129"/>
<keyword evidence="13" id="KW-0547">Nucleotide-binding</keyword>
<evidence type="ECO:0000256" key="4">
    <source>
        <dbReference type="ARBA" id="ARBA00022643"/>
    </source>
</evidence>
<dbReference type="InterPro" id="IPR013785">
    <property type="entry name" value="Aldolase_TIM"/>
</dbReference>
<evidence type="ECO:0000256" key="6">
    <source>
        <dbReference type="ARBA" id="ARBA00022857"/>
    </source>
</evidence>
<dbReference type="PIRSF" id="PIRSF006621">
    <property type="entry name" value="Dus"/>
    <property type="match status" value="1"/>
</dbReference>
<organism evidence="15 16">
    <name type="scientific">Desulfocurvibacter africanus subsp. africanus str. Walvis Bay</name>
    <dbReference type="NCBI Taxonomy" id="690850"/>
    <lineage>
        <taxon>Bacteria</taxon>
        <taxon>Pseudomonadati</taxon>
        <taxon>Thermodesulfobacteriota</taxon>
        <taxon>Desulfovibrionia</taxon>
        <taxon>Desulfovibrionales</taxon>
        <taxon>Desulfovibrionaceae</taxon>
        <taxon>Desulfocurvibacter</taxon>
    </lineage>
</organism>
<evidence type="ECO:0000256" key="2">
    <source>
        <dbReference type="ARBA" id="ARBA00022555"/>
    </source>
</evidence>
<evidence type="ECO:0000256" key="12">
    <source>
        <dbReference type="PIRSR" id="PIRSR006621-1"/>
    </source>
</evidence>
<keyword evidence="16" id="KW-1185">Reference proteome</keyword>
<accession>F3YTV8</accession>
<keyword evidence="2" id="KW-0820">tRNA-binding</keyword>
<comment type="function">
    <text evidence="1 11">Catalyzes the synthesis of 5,6-dihydrouridine (D), a modified base found in the D-loop of most tRNAs, via the reduction of the C5-C6 double bond in target uridines.</text>
</comment>
<dbReference type="EMBL" id="CP003221">
    <property type="protein sequence ID" value="EGJ48489.1"/>
    <property type="molecule type" value="Genomic_DNA"/>
</dbReference>
<keyword evidence="5 11" id="KW-0819">tRNA processing</keyword>
<dbReference type="CDD" id="cd02801">
    <property type="entry name" value="DUS_like_FMN"/>
    <property type="match status" value="1"/>
</dbReference>